<dbReference type="RefSeq" id="WP_073016365.1">
    <property type="nucleotide sequence ID" value="NZ_FQXU01000003.1"/>
</dbReference>
<dbReference type="EMBL" id="FQXU01000003">
    <property type="protein sequence ID" value="SHH61382.1"/>
    <property type="molecule type" value="Genomic_DNA"/>
</dbReference>
<dbReference type="PROSITE" id="PS51186">
    <property type="entry name" value="GNAT"/>
    <property type="match status" value="1"/>
</dbReference>
<gene>
    <name evidence="2" type="ORF">SAMN02745941_00496</name>
</gene>
<evidence type="ECO:0000313" key="3">
    <source>
        <dbReference type="Proteomes" id="UP000184241"/>
    </source>
</evidence>
<evidence type="ECO:0000313" key="2">
    <source>
        <dbReference type="EMBL" id="SHH61382.1"/>
    </source>
</evidence>
<dbReference type="PANTHER" id="PTHR43617">
    <property type="entry name" value="L-AMINO ACID N-ACETYLTRANSFERASE"/>
    <property type="match status" value="1"/>
</dbReference>
<dbReference type="AlphaFoldDB" id="A0A1M5UEA8"/>
<dbReference type="PANTHER" id="PTHR43617:SF2">
    <property type="entry name" value="UPF0039 PROTEIN SLL0451"/>
    <property type="match status" value="1"/>
</dbReference>
<feature type="domain" description="N-acetyltransferase" evidence="1">
    <location>
        <begin position="2"/>
        <end position="157"/>
    </location>
</feature>
<organism evidence="2 3">
    <name type="scientific">Clostridium intestinale DSM 6191</name>
    <dbReference type="NCBI Taxonomy" id="1121320"/>
    <lineage>
        <taxon>Bacteria</taxon>
        <taxon>Bacillati</taxon>
        <taxon>Bacillota</taxon>
        <taxon>Clostridia</taxon>
        <taxon>Eubacteriales</taxon>
        <taxon>Clostridiaceae</taxon>
        <taxon>Clostridium</taxon>
    </lineage>
</organism>
<dbReference type="InterPro" id="IPR050276">
    <property type="entry name" value="MshD_Acetyltransferase"/>
</dbReference>
<reference evidence="2 3" key="1">
    <citation type="submission" date="2016-11" db="EMBL/GenBank/DDBJ databases">
        <authorList>
            <person name="Jaros S."/>
            <person name="Januszkiewicz K."/>
            <person name="Wedrychowicz H."/>
        </authorList>
    </citation>
    <scope>NUCLEOTIDE SEQUENCE [LARGE SCALE GENOMIC DNA]</scope>
    <source>
        <strain evidence="2 3">DSM 6191</strain>
    </source>
</reference>
<dbReference type="Proteomes" id="UP000184241">
    <property type="component" value="Unassembled WGS sequence"/>
</dbReference>
<sequence>MIELKKITFDNFDECIKLETKEDQENFVASNLISLAQAYVALSNGDGIPMPYAIYKDGVMIGFIMLSYTEANEIHNENAYWVWRFMIDKAHQGKGYGKASMNKAIELVKTFPYGHASKIYLSYEPENIKAKELYASIGFIETGDIEDGELVAKLLID</sequence>
<keyword evidence="2" id="KW-0808">Transferase</keyword>
<name>A0A1M5UEA8_9CLOT</name>
<dbReference type="Gene3D" id="3.40.630.30">
    <property type="match status" value="1"/>
</dbReference>
<evidence type="ECO:0000259" key="1">
    <source>
        <dbReference type="PROSITE" id="PS51186"/>
    </source>
</evidence>
<dbReference type="GO" id="GO:0016747">
    <property type="term" value="F:acyltransferase activity, transferring groups other than amino-acyl groups"/>
    <property type="evidence" value="ECO:0007669"/>
    <property type="project" value="InterPro"/>
</dbReference>
<dbReference type="InterPro" id="IPR000182">
    <property type="entry name" value="GNAT_dom"/>
</dbReference>
<dbReference type="Pfam" id="PF00583">
    <property type="entry name" value="Acetyltransf_1"/>
    <property type="match status" value="1"/>
</dbReference>
<dbReference type="CDD" id="cd04301">
    <property type="entry name" value="NAT_SF"/>
    <property type="match status" value="1"/>
</dbReference>
<dbReference type="InterPro" id="IPR016181">
    <property type="entry name" value="Acyl_CoA_acyltransferase"/>
</dbReference>
<proteinExistence type="predicted"/>
<accession>A0A1M5UEA8</accession>
<dbReference type="SUPFAM" id="SSF55729">
    <property type="entry name" value="Acyl-CoA N-acyltransferases (Nat)"/>
    <property type="match status" value="1"/>
</dbReference>
<protein>
    <submittedName>
        <fullName evidence="2">Diamine N-acetyltransferase</fullName>
    </submittedName>
</protein>